<evidence type="ECO:0000256" key="1">
    <source>
        <dbReference type="ARBA" id="ARBA00023002"/>
    </source>
</evidence>
<dbReference type="OrthoDB" id="4324715at2"/>
<evidence type="ECO:0000313" key="4">
    <source>
        <dbReference type="EMBL" id="SDG00706.1"/>
    </source>
</evidence>
<dbReference type="CDD" id="cd05300">
    <property type="entry name" value="2-Hacid_dh_1"/>
    <property type="match status" value="1"/>
</dbReference>
<sequence>MTAAQSGPHVLISANLAGMLPQLTGRYPASRFTPVPDEGPLLEEYVDAEVLFCSSMGEEMLNGILGKARELRWIQVTTAGFDWFGGDLLSQRLAEGVTLTRSSHSYCVPIGEYVIGAALMCSRAFPELQAAQERREWVRLVATDFAGSTMLVFGTGSIGGEVAWRAKALGAAVIGVSRSGRACEGFDRVVPADRCMDVLPEADWVVLAMPLTPETAYMIRAEHFAAMKDTAVLINVGRGALIAEEDFVDAVTRGTIAGAVLDVFEEEPLSPGSRFWGLPRTIVTPHTSFRASGNLQRLCEDFIANFDRYLAGETLMGTMREPSLGY</sequence>
<name>A0A1G7QQ91_9ACTN</name>
<keyword evidence="2" id="KW-0520">NAD</keyword>
<keyword evidence="5" id="KW-1185">Reference proteome</keyword>
<dbReference type="PANTHER" id="PTHR43333">
    <property type="entry name" value="2-HACID_DH_C DOMAIN-CONTAINING PROTEIN"/>
    <property type="match status" value="1"/>
</dbReference>
<dbReference type="AlphaFoldDB" id="A0A1G7QQ91"/>
<evidence type="ECO:0000256" key="2">
    <source>
        <dbReference type="ARBA" id="ARBA00023027"/>
    </source>
</evidence>
<dbReference type="GO" id="GO:0016491">
    <property type="term" value="F:oxidoreductase activity"/>
    <property type="evidence" value="ECO:0007669"/>
    <property type="project" value="UniProtKB-KW"/>
</dbReference>
<dbReference type="STRING" id="504805.SAMN05421505_10181"/>
<proteinExistence type="predicted"/>
<dbReference type="Proteomes" id="UP000198923">
    <property type="component" value="Unassembled WGS sequence"/>
</dbReference>
<evidence type="ECO:0000259" key="3">
    <source>
        <dbReference type="Pfam" id="PF02826"/>
    </source>
</evidence>
<dbReference type="PANTHER" id="PTHR43333:SF1">
    <property type="entry name" value="D-ISOMER SPECIFIC 2-HYDROXYACID DEHYDROGENASE NAD-BINDING DOMAIN-CONTAINING PROTEIN"/>
    <property type="match status" value="1"/>
</dbReference>
<organism evidence="4 5">
    <name type="scientific">Sinosporangium album</name>
    <dbReference type="NCBI Taxonomy" id="504805"/>
    <lineage>
        <taxon>Bacteria</taxon>
        <taxon>Bacillati</taxon>
        <taxon>Actinomycetota</taxon>
        <taxon>Actinomycetes</taxon>
        <taxon>Streptosporangiales</taxon>
        <taxon>Streptosporangiaceae</taxon>
        <taxon>Sinosporangium</taxon>
    </lineage>
</organism>
<dbReference type="InterPro" id="IPR036291">
    <property type="entry name" value="NAD(P)-bd_dom_sf"/>
</dbReference>
<protein>
    <submittedName>
        <fullName evidence="4">Phosphoglycerate dehydrogenase</fullName>
    </submittedName>
</protein>
<gene>
    <name evidence="4" type="ORF">SAMN05421505_10181</name>
</gene>
<dbReference type="SUPFAM" id="SSF52283">
    <property type="entry name" value="Formate/glycerate dehydrogenase catalytic domain-like"/>
    <property type="match status" value="1"/>
</dbReference>
<dbReference type="RefSeq" id="WP_093167053.1">
    <property type="nucleotide sequence ID" value="NZ_FNCN01000001.1"/>
</dbReference>
<dbReference type="GO" id="GO:0051287">
    <property type="term" value="F:NAD binding"/>
    <property type="evidence" value="ECO:0007669"/>
    <property type="project" value="InterPro"/>
</dbReference>
<dbReference type="SUPFAM" id="SSF51735">
    <property type="entry name" value="NAD(P)-binding Rossmann-fold domains"/>
    <property type="match status" value="1"/>
</dbReference>
<dbReference type="InterPro" id="IPR006140">
    <property type="entry name" value="D-isomer_DH_NAD-bd"/>
</dbReference>
<evidence type="ECO:0000313" key="5">
    <source>
        <dbReference type="Proteomes" id="UP000198923"/>
    </source>
</evidence>
<dbReference type="EMBL" id="FNCN01000001">
    <property type="protein sequence ID" value="SDG00706.1"/>
    <property type="molecule type" value="Genomic_DNA"/>
</dbReference>
<dbReference type="Pfam" id="PF02826">
    <property type="entry name" value="2-Hacid_dh_C"/>
    <property type="match status" value="1"/>
</dbReference>
<keyword evidence="1" id="KW-0560">Oxidoreductase</keyword>
<dbReference type="Gene3D" id="3.40.50.720">
    <property type="entry name" value="NAD(P)-binding Rossmann-like Domain"/>
    <property type="match status" value="2"/>
</dbReference>
<feature type="domain" description="D-isomer specific 2-hydroxyacid dehydrogenase NAD-binding" evidence="3">
    <location>
        <begin position="116"/>
        <end position="288"/>
    </location>
</feature>
<accession>A0A1G7QQ91</accession>
<reference evidence="4 5" key="1">
    <citation type="submission" date="2016-10" db="EMBL/GenBank/DDBJ databases">
        <authorList>
            <person name="de Groot N.N."/>
        </authorList>
    </citation>
    <scope>NUCLEOTIDE SEQUENCE [LARGE SCALE GENOMIC DNA]</scope>
    <source>
        <strain evidence="4 5">CPCC 201354</strain>
    </source>
</reference>